<evidence type="ECO:0000313" key="1">
    <source>
        <dbReference type="EMBL" id="ALH07094.1"/>
    </source>
</evidence>
<name>A0A0N9PMJ7_9VIRU</name>
<sequence>MSSAELISLLPEEFTDNLFSDYYEQCRTSDKVMRPLTSTREKMVLVFFLEMLLRNESKSELVETVKTLDVQKFMDILNNNKNYKGALYLCASF</sequence>
<reference evidence="1" key="1">
    <citation type="journal article" date="2015" name="Genome Announc.">
        <title>Complete Genome Sequence of a New Member of the Marseilleviridae Recovered from the Brackish Submarine Spring in the Cassis Port-Miou Calanque, France.</title>
        <authorList>
            <person name="Doutre G."/>
            <person name="Arfib B."/>
            <person name="Rochette P."/>
            <person name="Claverie J.M."/>
            <person name="Bonin P."/>
            <person name="Abergel C."/>
        </authorList>
    </citation>
    <scope>NUCLEOTIDE SEQUENCE [LARGE SCALE GENOMIC DNA]</scope>
    <source>
        <strain evidence="1">1</strain>
    </source>
</reference>
<accession>A0A0N9PMJ7</accession>
<dbReference type="Proteomes" id="UP000319438">
    <property type="component" value="Segment"/>
</dbReference>
<gene>
    <name evidence="1" type="ORF">PMV_396</name>
</gene>
<organism evidence="1 2">
    <name type="scientific">Port-miou virus</name>
    <dbReference type="NCBI Taxonomy" id="1733873"/>
    <lineage>
        <taxon>Viruses</taxon>
        <taxon>Varidnaviria</taxon>
        <taxon>Bamfordvirae</taxon>
        <taxon>Nucleocytoviricota</taxon>
        <taxon>Megaviricetes</taxon>
        <taxon>Pimascovirales</taxon>
        <taxon>Pimascovirales incertae sedis</taxon>
        <taxon>Marseilleviridae</taxon>
        <taxon>Losannavirus</taxon>
        <taxon>Losannavirus lausannense</taxon>
        <taxon>Lausannevirus</taxon>
    </lineage>
</organism>
<dbReference type="EMBL" id="KT428292">
    <property type="protein sequence ID" value="ALH07094.1"/>
    <property type="molecule type" value="Genomic_DNA"/>
</dbReference>
<protein>
    <submittedName>
        <fullName evidence="1">Uncharacterized protein</fullName>
    </submittedName>
</protein>
<proteinExistence type="predicted"/>
<evidence type="ECO:0000313" key="2">
    <source>
        <dbReference type="Proteomes" id="UP000319438"/>
    </source>
</evidence>